<dbReference type="Proteomes" id="UP000001578">
    <property type="component" value="Chromosome"/>
</dbReference>
<reference evidence="3 4" key="1">
    <citation type="journal article" date="2007" name="Proc. Natl. Acad. Sci. U.S.A.">
        <title>Genome and proteome of long-chain alkane degrading Geobacillus thermodenitrificans NG80-2 isolated from a deep-subsurface oil reservoir.</title>
        <authorList>
            <person name="Feng L."/>
            <person name="Wang W."/>
            <person name="Cheng J."/>
            <person name="Ren Y."/>
            <person name="Zhao G."/>
            <person name="Gao C."/>
            <person name="Tang Y."/>
            <person name="Liu X."/>
            <person name="Han W."/>
            <person name="Peng X."/>
            <person name="Liu R."/>
            <person name="Wang L."/>
        </authorList>
    </citation>
    <scope>NUCLEOTIDE SEQUENCE [LARGE SCALE GENOMIC DNA]</scope>
    <source>
        <strain evidence="3 4">NG80-2</strain>
    </source>
</reference>
<dbReference type="Pfam" id="PF07486">
    <property type="entry name" value="Hydrolase_2"/>
    <property type="match status" value="1"/>
</dbReference>
<dbReference type="Gene3D" id="3.10.350.10">
    <property type="entry name" value="LysM domain"/>
    <property type="match status" value="1"/>
</dbReference>
<feature type="transmembrane region" description="Helical" evidence="1">
    <location>
        <begin position="42"/>
        <end position="58"/>
    </location>
</feature>
<dbReference type="SMART" id="SM00257">
    <property type="entry name" value="LysM"/>
    <property type="match status" value="1"/>
</dbReference>
<dbReference type="Gene3D" id="6.20.240.60">
    <property type="match status" value="1"/>
</dbReference>
<organism evidence="3 4">
    <name type="scientific">Geobacillus thermodenitrificans (strain NG80-2)</name>
    <dbReference type="NCBI Taxonomy" id="420246"/>
    <lineage>
        <taxon>Bacteria</taxon>
        <taxon>Bacillati</taxon>
        <taxon>Bacillota</taxon>
        <taxon>Bacilli</taxon>
        <taxon>Bacillales</taxon>
        <taxon>Anoxybacillaceae</taxon>
        <taxon>Geobacillus</taxon>
    </lineage>
</organism>
<accession>A4ILP3</accession>
<dbReference type="InterPro" id="IPR018392">
    <property type="entry name" value="LysM"/>
</dbReference>
<sequence length="231" mass="25764">MKLVVSMFHAFFHHLDNEQQRHPCYSSTEFTRGGMRMKRGKAWVLAILCGTFFFAGHADAAKVHTVKRGDTLWNIAKQYGVPLKQLKQTNRKGDLLYPGEKLVIPNTTSITAAEKDLLARLVHAEAKGEPYAGKVAVATVVLNRVDHPDFPNSIREVIYERSGGHYAFTPVANGTINKPADHEAYRAVEEALAFRGLGNGSLYFYNPKTAKSNWLRSRPVTVVIGNHVFAK</sequence>
<evidence type="ECO:0000256" key="1">
    <source>
        <dbReference type="SAM" id="Phobius"/>
    </source>
</evidence>
<dbReference type="PROSITE" id="PS51782">
    <property type="entry name" value="LYSM"/>
    <property type="match status" value="1"/>
</dbReference>
<gene>
    <name evidence="3" type="ordered locus">GTNG_0869</name>
</gene>
<keyword evidence="1" id="KW-1133">Transmembrane helix</keyword>
<dbReference type="AlphaFoldDB" id="A4ILP3"/>
<dbReference type="eggNOG" id="COG3773">
    <property type="taxonomic scope" value="Bacteria"/>
</dbReference>
<keyword evidence="1" id="KW-0812">Transmembrane</keyword>
<dbReference type="GO" id="GO:0008932">
    <property type="term" value="F:lytic endotransglycosylase activity"/>
    <property type="evidence" value="ECO:0007669"/>
    <property type="project" value="TreeGrafter"/>
</dbReference>
<dbReference type="KEGG" id="gtn:GTNG_0869"/>
<dbReference type="GO" id="GO:0016787">
    <property type="term" value="F:hydrolase activity"/>
    <property type="evidence" value="ECO:0007669"/>
    <property type="project" value="InterPro"/>
</dbReference>
<evidence type="ECO:0000313" key="3">
    <source>
        <dbReference type="EMBL" id="ABO66247.1"/>
    </source>
</evidence>
<dbReference type="EMBL" id="CP000557">
    <property type="protein sequence ID" value="ABO66247.1"/>
    <property type="molecule type" value="Genomic_DNA"/>
</dbReference>
<dbReference type="HOGENOM" id="CLU_053345_1_0_9"/>
<feature type="domain" description="LysM" evidence="2">
    <location>
        <begin position="62"/>
        <end position="111"/>
    </location>
</feature>
<dbReference type="Gene3D" id="1.10.10.2520">
    <property type="entry name" value="Cell wall hydrolase SleB, domain 1"/>
    <property type="match status" value="1"/>
</dbReference>
<dbReference type="SUPFAM" id="SSF54106">
    <property type="entry name" value="LysM domain"/>
    <property type="match status" value="1"/>
</dbReference>
<name>A4ILP3_GEOTN</name>
<dbReference type="PANTHER" id="PTHR33734">
    <property type="entry name" value="LYSM DOMAIN-CONTAINING GPI-ANCHORED PROTEIN 2"/>
    <property type="match status" value="1"/>
</dbReference>
<keyword evidence="1" id="KW-0472">Membrane</keyword>
<dbReference type="PANTHER" id="PTHR33734:SF22">
    <property type="entry name" value="MEMBRANE-BOUND LYTIC MUREIN TRANSGLYCOSYLASE D"/>
    <property type="match status" value="1"/>
</dbReference>
<evidence type="ECO:0000259" key="2">
    <source>
        <dbReference type="PROSITE" id="PS51782"/>
    </source>
</evidence>
<dbReference type="Pfam" id="PF01476">
    <property type="entry name" value="LysM"/>
    <property type="match status" value="1"/>
</dbReference>
<dbReference type="InterPro" id="IPR011105">
    <property type="entry name" value="Cell_wall_hydrolase_SleB"/>
</dbReference>
<evidence type="ECO:0000313" key="4">
    <source>
        <dbReference type="Proteomes" id="UP000001578"/>
    </source>
</evidence>
<dbReference type="eggNOG" id="COG1388">
    <property type="taxonomic scope" value="Bacteria"/>
</dbReference>
<protein>
    <submittedName>
        <fullName evidence="3">Spore cortex-lytic enzyme-like protein</fullName>
    </submittedName>
</protein>
<dbReference type="InterPro" id="IPR036779">
    <property type="entry name" value="LysM_dom_sf"/>
</dbReference>
<dbReference type="InterPro" id="IPR042047">
    <property type="entry name" value="SleB_dom1"/>
</dbReference>
<dbReference type="CDD" id="cd00118">
    <property type="entry name" value="LysM"/>
    <property type="match status" value="1"/>
</dbReference>
<proteinExistence type="predicted"/>